<dbReference type="PANTHER" id="PTHR42852:SF13">
    <property type="entry name" value="PROTEIN DIPZ"/>
    <property type="match status" value="1"/>
</dbReference>
<feature type="domain" description="Thioredoxin" evidence="1">
    <location>
        <begin position="518"/>
        <end position="677"/>
    </location>
</feature>
<sequence>MLPDVCSAAKPTPMKKIVQQPILFFIALSLSIGTAFAQLPTNFRIIPERANPGQNIEIVYDATGTVLNNKKNVTAVVYAYRNYKWYASDLSLKGTSNVWKALYEVPTDCGIIAVKFKADTLIDNNKDQGYFTMFLDKDRAGVMAKGAYAGWGLARSPKYGMDIPGYIKFEGVNDSATYHWLNQEISFNQSAKSILVYPYALATKATFKNDAGPRLQRVLNYLKRPDASEEDLLNARRILLRILQDKTTADSVDKVMLQRFPKGGLARLNAFKAMPIGSDMDLLLQTNRKFITDFPEQSANEEFARENRISYPTIYQNIIVLGAYADKDYADLDKYIDKIPFSSLPTLYYKIVEIPFSRKEVSEKKLLPVSEKLIKRIELLRTTRPDEYAYLSPSEWVKYVNESIAKRILPVHAHLLNTAGRYKEALIYANQSKSLLGYTSATLNAELANALSHLGDKTSLKILLEKSVFENQSSPEMLAMLKDTYIKKTGNEKGYDQYLNSLKNNAGGLKMTEEIKKEMFSKPMVDFAMEDLNGKTVKLQDLKGKTVVFDFWATWCVPCKASFPGMKLAVDKYAKDPNVVFYFVDTEERSADYKAEVTKYIKDNKYNFNVLFDNKAKDAKATGEVFERICRAFNISGIPQKIIVDTNGNARFITVGFKGSATELADEISTMVDVVKTSK</sequence>
<dbReference type="PROSITE" id="PS51352">
    <property type="entry name" value="THIOREDOXIN_2"/>
    <property type="match status" value="1"/>
</dbReference>
<dbReference type="InterPro" id="IPR013766">
    <property type="entry name" value="Thioredoxin_domain"/>
</dbReference>
<dbReference type="InterPro" id="IPR050553">
    <property type="entry name" value="Thioredoxin_ResA/DsbE_sf"/>
</dbReference>
<comment type="caution">
    <text evidence="2">The sequence shown here is derived from an EMBL/GenBank/DDBJ whole genome shotgun (WGS) entry which is preliminary data.</text>
</comment>
<dbReference type="CDD" id="cd02966">
    <property type="entry name" value="TlpA_like_family"/>
    <property type="match status" value="1"/>
</dbReference>
<evidence type="ECO:0000313" key="3">
    <source>
        <dbReference type="Proteomes" id="UP000253961"/>
    </source>
</evidence>
<organism evidence="2 3">
    <name type="scientific">Pedobacter chinensis</name>
    <dbReference type="NCBI Taxonomy" id="2282421"/>
    <lineage>
        <taxon>Bacteria</taxon>
        <taxon>Pseudomonadati</taxon>
        <taxon>Bacteroidota</taxon>
        <taxon>Sphingobacteriia</taxon>
        <taxon>Sphingobacteriales</taxon>
        <taxon>Sphingobacteriaceae</taxon>
        <taxon>Pedobacter</taxon>
    </lineage>
</organism>
<gene>
    <name evidence="2" type="ORF">DU508_16910</name>
</gene>
<evidence type="ECO:0000313" key="2">
    <source>
        <dbReference type="EMBL" id="RDC55257.1"/>
    </source>
</evidence>
<keyword evidence="3" id="KW-1185">Reference proteome</keyword>
<dbReference type="AlphaFoldDB" id="A0A369PW87"/>
<dbReference type="GO" id="GO:0016209">
    <property type="term" value="F:antioxidant activity"/>
    <property type="evidence" value="ECO:0007669"/>
    <property type="project" value="InterPro"/>
</dbReference>
<evidence type="ECO:0000259" key="1">
    <source>
        <dbReference type="PROSITE" id="PS51352"/>
    </source>
</evidence>
<proteinExistence type="predicted"/>
<dbReference type="Proteomes" id="UP000253961">
    <property type="component" value="Unassembled WGS sequence"/>
</dbReference>
<dbReference type="EMBL" id="QPKV01000007">
    <property type="protein sequence ID" value="RDC55257.1"/>
    <property type="molecule type" value="Genomic_DNA"/>
</dbReference>
<dbReference type="PANTHER" id="PTHR42852">
    <property type="entry name" value="THIOL:DISULFIDE INTERCHANGE PROTEIN DSBE"/>
    <property type="match status" value="1"/>
</dbReference>
<dbReference type="InterPro" id="IPR000866">
    <property type="entry name" value="AhpC/TSA"/>
</dbReference>
<accession>A0A369PW87</accession>
<reference evidence="2 3" key="1">
    <citation type="submission" date="2018-07" db="EMBL/GenBank/DDBJ databases">
        <title>Pedobacter sp. nov., isolated from soil.</title>
        <authorList>
            <person name="Zhou L.Y."/>
            <person name="Du Z.J."/>
        </authorList>
    </citation>
    <scope>NUCLEOTIDE SEQUENCE [LARGE SCALE GENOMIC DNA]</scope>
    <source>
        <strain evidence="2 3">JDX94</strain>
    </source>
</reference>
<dbReference type="SUPFAM" id="SSF52833">
    <property type="entry name" value="Thioredoxin-like"/>
    <property type="match status" value="1"/>
</dbReference>
<name>A0A369PW87_9SPHI</name>
<protein>
    <submittedName>
        <fullName evidence="2">TlpA family protein disulfide reductase</fullName>
    </submittedName>
</protein>
<dbReference type="Gene3D" id="3.40.30.10">
    <property type="entry name" value="Glutaredoxin"/>
    <property type="match status" value="1"/>
</dbReference>
<dbReference type="GO" id="GO:0016491">
    <property type="term" value="F:oxidoreductase activity"/>
    <property type="evidence" value="ECO:0007669"/>
    <property type="project" value="InterPro"/>
</dbReference>
<dbReference type="InterPro" id="IPR036249">
    <property type="entry name" value="Thioredoxin-like_sf"/>
</dbReference>
<dbReference type="Pfam" id="PF00578">
    <property type="entry name" value="AhpC-TSA"/>
    <property type="match status" value="1"/>
</dbReference>